<dbReference type="Proteomes" id="UP000193144">
    <property type="component" value="Unassembled WGS sequence"/>
</dbReference>
<reference evidence="1 2" key="1">
    <citation type="submission" date="2016-07" db="EMBL/GenBank/DDBJ databases">
        <title>Pervasive Adenine N6-methylation of Active Genes in Fungi.</title>
        <authorList>
            <consortium name="DOE Joint Genome Institute"/>
            <person name="Mondo S.J."/>
            <person name="Dannebaum R.O."/>
            <person name="Kuo R.C."/>
            <person name="Labutti K."/>
            <person name="Haridas S."/>
            <person name="Kuo A."/>
            <person name="Salamov A."/>
            <person name="Ahrendt S.R."/>
            <person name="Lipzen A."/>
            <person name="Sullivan W."/>
            <person name="Andreopoulos W.B."/>
            <person name="Clum A."/>
            <person name="Lindquist E."/>
            <person name="Daum C."/>
            <person name="Ramamoorthy G.K."/>
            <person name="Gryganskyi A."/>
            <person name="Culley D."/>
            <person name="Magnuson J.K."/>
            <person name="James T.Y."/>
            <person name="O'Malley M.A."/>
            <person name="Stajich J.E."/>
            <person name="Spatafora J.W."/>
            <person name="Visel A."/>
            <person name="Grigoriev I.V."/>
        </authorList>
    </citation>
    <scope>NUCLEOTIDE SEQUENCE [LARGE SCALE GENOMIC DNA]</scope>
    <source>
        <strain evidence="1 2">CBS 115471</strain>
    </source>
</reference>
<dbReference type="EMBL" id="MCFA01000033">
    <property type="protein sequence ID" value="ORY14443.1"/>
    <property type="molecule type" value="Genomic_DNA"/>
</dbReference>
<accession>A0A1Y1ZVZ8</accession>
<protein>
    <submittedName>
        <fullName evidence="1">Uncharacterized protein</fullName>
    </submittedName>
</protein>
<name>A0A1Y1ZVZ8_9PLEO</name>
<dbReference type="AlphaFoldDB" id="A0A1Y1ZVZ8"/>
<evidence type="ECO:0000313" key="1">
    <source>
        <dbReference type="EMBL" id="ORY14443.1"/>
    </source>
</evidence>
<gene>
    <name evidence="1" type="ORF">BCR34DRAFT_233049</name>
</gene>
<comment type="caution">
    <text evidence="1">The sequence shown here is derived from an EMBL/GenBank/DDBJ whole genome shotgun (WGS) entry which is preliminary data.</text>
</comment>
<sequence>MAALQEKSKSDSSISGLWSAQYRSPNIPTYFLPCSHLFSKSNEVGARARHSYTIFQGPYSDHCITCADVPCQNPRFKVSSWGYLIYIARISQNLGICTENIPNSFIRTLIMPIGLRTIYCKVLSVFSVSSNGLICNYNLMSVGGFILRRYRAVWKHILVCSMVNVT</sequence>
<proteinExistence type="predicted"/>
<organism evidence="1 2">
    <name type="scientific">Clohesyomyces aquaticus</name>
    <dbReference type="NCBI Taxonomy" id="1231657"/>
    <lineage>
        <taxon>Eukaryota</taxon>
        <taxon>Fungi</taxon>
        <taxon>Dikarya</taxon>
        <taxon>Ascomycota</taxon>
        <taxon>Pezizomycotina</taxon>
        <taxon>Dothideomycetes</taxon>
        <taxon>Pleosporomycetidae</taxon>
        <taxon>Pleosporales</taxon>
        <taxon>Lindgomycetaceae</taxon>
        <taxon>Clohesyomyces</taxon>
    </lineage>
</organism>
<keyword evidence="2" id="KW-1185">Reference proteome</keyword>
<evidence type="ECO:0000313" key="2">
    <source>
        <dbReference type="Proteomes" id="UP000193144"/>
    </source>
</evidence>